<dbReference type="EMBL" id="CABEID010000001">
    <property type="protein sequence ID" value="VTS44528.1"/>
    <property type="molecule type" value="Genomic_DNA"/>
</dbReference>
<evidence type="ECO:0000313" key="2">
    <source>
        <dbReference type="Proteomes" id="UP000403538"/>
    </source>
</evidence>
<dbReference type="Proteomes" id="UP000403538">
    <property type="component" value="Unassembled WGS sequence"/>
</dbReference>
<dbReference type="SUPFAM" id="SSF49265">
    <property type="entry name" value="Fibronectin type III"/>
    <property type="match status" value="1"/>
</dbReference>
<dbReference type="AlphaFoldDB" id="A0A418G5Y1"/>
<dbReference type="InterPro" id="IPR036116">
    <property type="entry name" value="FN3_sf"/>
</dbReference>
<dbReference type="Pfam" id="PF08757">
    <property type="entry name" value="CotH"/>
    <property type="match status" value="1"/>
</dbReference>
<dbReference type="PANTHER" id="PTHR40050">
    <property type="entry name" value="INNER SPORE COAT PROTEIN H"/>
    <property type="match status" value="1"/>
</dbReference>
<sequence length="591" mass="68950">MDNKWTKFLLVFGLMALAFIILAISDSGGNKTKQPTTKHVKKEKVANINDRHLRDKESLYAQKNPDVITMYLTVRRGNTAENTDHSWREINQYSAYDYEKMGVKRYQVAGLLQVGNEKGPVAGEFGFEEQVPNATVQIRGQSSSRSKQKSYKIEIKKNKGIWEGQRTINLNKHPYESLRFRNRLAFKLMEGIPQIVGLRTQFVHLYVKDETGSGSKNFEDYGLYTQVEQLNKTALEAHGLDRAGQLYKLNNFEFYRKADAIRKENDPKFDKKKFEELLEVKGDHDHTKLIDMLDKLNDKSTTGDKILEKYFDAENIQYWLAFQILMGNIDSQNRNMFLYSPQNGTRWYILPWDLDDSLRKGERELRRSGALGQNSWRYGVSNYWGNLLFQRLLKSERFRTGLDKVVDKLYRNQLSPNSIGDLSKQYANIVKPYLSRMPDVERMPIKEEQYDKILNELPKEVEKNYQDYKNSLQSPQPFYIDQPRVENGELVLKWMSSYDFNNKEITYHVELAKDPNFKDKILDKKGLTETSVTTKHLPKGQYFMRVIATNSDGKSQAAFEQYRVDTTSLFGVLSFYVMEDGKIKVDVYENK</sequence>
<accession>A0A418G5Y1</accession>
<dbReference type="CDD" id="cd00063">
    <property type="entry name" value="FN3"/>
    <property type="match status" value="1"/>
</dbReference>
<gene>
    <name evidence="1" type="ORF">NCTC11062_01639</name>
</gene>
<evidence type="ECO:0000313" key="1">
    <source>
        <dbReference type="EMBL" id="VTS44528.1"/>
    </source>
</evidence>
<dbReference type="PROSITE" id="PS50853">
    <property type="entry name" value="FN3"/>
    <property type="match status" value="1"/>
</dbReference>
<proteinExistence type="predicted"/>
<dbReference type="PANTHER" id="PTHR40050:SF1">
    <property type="entry name" value="INNER SPORE COAT PROTEIN H"/>
    <property type="match status" value="1"/>
</dbReference>
<protein>
    <submittedName>
        <fullName evidence="1">Spore coat assembly protein</fullName>
    </submittedName>
</protein>
<name>A0A418G5Y1_STRAP</name>
<dbReference type="InterPro" id="IPR003961">
    <property type="entry name" value="FN3_dom"/>
</dbReference>
<dbReference type="Gene3D" id="2.60.40.10">
    <property type="entry name" value="Immunoglobulins"/>
    <property type="match status" value="1"/>
</dbReference>
<dbReference type="InterPro" id="IPR014867">
    <property type="entry name" value="Spore_coat_CotH_CotH2/3/7"/>
</dbReference>
<reference evidence="1 2" key="1">
    <citation type="submission" date="2019-05" db="EMBL/GenBank/DDBJ databases">
        <authorList>
            <consortium name="Pathogen Informatics"/>
        </authorList>
    </citation>
    <scope>NUCLEOTIDE SEQUENCE [LARGE SCALE GENOMIC DNA]</scope>
    <source>
        <strain evidence="1 2">NCTC11062</strain>
    </source>
</reference>
<dbReference type="RefSeq" id="WP_003039853.1">
    <property type="nucleotide sequence ID" value="NZ_CABEID010000001.1"/>
</dbReference>
<dbReference type="InterPro" id="IPR013783">
    <property type="entry name" value="Ig-like_fold"/>
</dbReference>
<organism evidence="1 2">
    <name type="scientific">Streptococcus anginosus</name>
    <dbReference type="NCBI Taxonomy" id="1328"/>
    <lineage>
        <taxon>Bacteria</taxon>
        <taxon>Bacillati</taxon>
        <taxon>Bacillota</taxon>
        <taxon>Bacilli</taxon>
        <taxon>Lactobacillales</taxon>
        <taxon>Streptococcaceae</taxon>
        <taxon>Streptococcus</taxon>
        <taxon>Streptococcus anginosus group</taxon>
    </lineage>
</organism>